<comment type="similarity">
    <text evidence="3">Belongs to the RBT5 family.</text>
</comment>
<evidence type="ECO:0000256" key="2">
    <source>
        <dbReference type="ARBA" id="ARBA00004613"/>
    </source>
</evidence>
<evidence type="ECO:0000256" key="12">
    <source>
        <dbReference type="SAM" id="SignalP"/>
    </source>
</evidence>
<gene>
    <name evidence="14" type="ORF">QBC35DRAFT_486280</name>
</gene>
<feature type="binding site" description="axial binding residue" evidence="9">
    <location>
        <position position="54"/>
    </location>
    <ligand>
        <name>heme</name>
        <dbReference type="ChEBI" id="CHEBI:30413"/>
    </ligand>
    <ligandPart>
        <name>Fe</name>
        <dbReference type="ChEBI" id="CHEBI:18248"/>
    </ligandPart>
</feature>
<keyword evidence="8" id="KW-0449">Lipoprotein</keyword>
<evidence type="ECO:0000256" key="3">
    <source>
        <dbReference type="ARBA" id="ARBA00010031"/>
    </source>
</evidence>
<dbReference type="EMBL" id="MU864357">
    <property type="protein sequence ID" value="KAK4191901.1"/>
    <property type="molecule type" value="Genomic_DNA"/>
</dbReference>
<evidence type="ECO:0000259" key="13">
    <source>
        <dbReference type="PROSITE" id="PS52012"/>
    </source>
</evidence>
<evidence type="ECO:0000256" key="1">
    <source>
        <dbReference type="ARBA" id="ARBA00004589"/>
    </source>
</evidence>
<feature type="disulfide bond" evidence="9">
    <location>
        <begin position="40"/>
        <end position="71"/>
    </location>
</feature>
<evidence type="ECO:0000256" key="8">
    <source>
        <dbReference type="ARBA" id="ARBA00023288"/>
    </source>
</evidence>
<feature type="signal peptide" evidence="12">
    <location>
        <begin position="1"/>
        <end position="24"/>
    </location>
</feature>
<keyword evidence="11" id="KW-0472">Membrane</keyword>
<keyword evidence="11" id="KW-0812">Transmembrane</keyword>
<feature type="compositionally biased region" description="Low complexity" evidence="10">
    <location>
        <begin position="97"/>
        <end position="117"/>
    </location>
</feature>
<accession>A0AAN7AKC3</accession>
<keyword evidence="4" id="KW-0964">Secreted</keyword>
<feature type="transmembrane region" description="Helical" evidence="11">
    <location>
        <begin position="159"/>
        <end position="178"/>
    </location>
</feature>
<feature type="chain" id="PRO_5043045631" description="CFEM domain-containing protein" evidence="12">
    <location>
        <begin position="25"/>
        <end position="179"/>
    </location>
</feature>
<keyword evidence="9" id="KW-0408">Iron</keyword>
<feature type="disulfide bond" evidence="9">
    <location>
        <begin position="50"/>
        <end position="57"/>
    </location>
</feature>
<keyword evidence="5" id="KW-0325">Glycoprotein</keyword>
<keyword evidence="7 9" id="KW-1015">Disulfide bond</keyword>
<dbReference type="PROSITE" id="PS52012">
    <property type="entry name" value="CFEM"/>
    <property type="match status" value="1"/>
</dbReference>
<keyword evidence="5" id="KW-0336">GPI-anchor</keyword>
<comment type="caution">
    <text evidence="14">The sequence shown here is derived from an EMBL/GenBank/DDBJ whole genome shotgun (WGS) entry which is preliminary data.</text>
</comment>
<dbReference type="Pfam" id="PF05730">
    <property type="entry name" value="CFEM"/>
    <property type="match status" value="1"/>
</dbReference>
<protein>
    <recommendedName>
        <fullName evidence="13">CFEM domain-containing protein</fullName>
    </recommendedName>
</protein>
<feature type="disulfide bond" evidence="9">
    <location>
        <begin position="59"/>
        <end position="92"/>
    </location>
</feature>
<dbReference type="AlphaFoldDB" id="A0AAN7AKC3"/>
<keyword evidence="9" id="KW-0349">Heme</keyword>
<sequence>MKPLLRFLATLLVVGLPLLPVVSGDQADEVGKLFICGQTCVTAQFSICQCSLGDFPCLCGCNNLTPTLQQCAGIRCSANMNETIQGFVETICPRASTTSSSSVSSQTSTTSIITSTTPPARSNSTVPSATCKLTNGTGTAIWCPSSTIVISEAASEIQGWAWLLWGTWFFGMAGLAIVM</sequence>
<evidence type="ECO:0000313" key="14">
    <source>
        <dbReference type="EMBL" id="KAK4191901.1"/>
    </source>
</evidence>
<reference evidence="14" key="2">
    <citation type="submission" date="2023-05" db="EMBL/GenBank/DDBJ databases">
        <authorList>
            <consortium name="Lawrence Berkeley National Laboratory"/>
            <person name="Steindorff A."/>
            <person name="Hensen N."/>
            <person name="Bonometti L."/>
            <person name="Westerberg I."/>
            <person name="Brannstrom I.O."/>
            <person name="Guillou S."/>
            <person name="Cros-Aarteil S."/>
            <person name="Calhoun S."/>
            <person name="Haridas S."/>
            <person name="Kuo A."/>
            <person name="Mondo S."/>
            <person name="Pangilinan J."/>
            <person name="Riley R."/>
            <person name="Labutti K."/>
            <person name="Andreopoulos B."/>
            <person name="Lipzen A."/>
            <person name="Chen C."/>
            <person name="Yanf M."/>
            <person name="Daum C."/>
            <person name="Ng V."/>
            <person name="Clum A."/>
            <person name="Ohm R."/>
            <person name="Martin F."/>
            <person name="Silar P."/>
            <person name="Natvig D."/>
            <person name="Lalanne C."/>
            <person name="Gautier V."/>
            <person name="Ament-Velasquez S.L."/>
            <person name="Kruys A."/>
            <person name="Hutchinson M.I."/>
            <person name="Powell A.J."/>
            <person name="Barry K."/>
            <person name="Miller A.N."/>
            <person name="Grigoriev I.V."/>
            <person name="Debuchy R."/>
            <person name="Gladieux P."/>
            <person name="Thoren M.H."/>
            <person name="Johannesson H."/>
        </authorList>
    </citation>
    <scope>NUCLEOTIDE SEQUENCE</scope>
    <source>
        <strain evidence="14">PSN309</strain>
    </source>
</reference>
<reference evidence="14" key="1">
    <citation type="journal article" date="2023" name="Mol. Phylogenet. Evol.">
        <title>Genome-scale phylogeny and comparative genomics of the fungal order Sordariales.</title>
        <authorList>
            <person name="Hensen N."/>
            <person name="Bonometti L."/>
            <person name="Westerberg I."/>
            <person name="Brannstrom I.O."/>
            <person name="Guillou S."/>
            <person name="Cros-Aarteil S."/>
            <person name="Calhoun S."/>
            <person name="Haridas S."/>
            <person name="Kuo A."/>
            <person name="Mondo S."/>
            <person name="Pangilinan J."/>
            <person name="Riley R."/>
            <person name="LaButti K."/>
            <person name="Andreopoulos B."/>
            <person name="Lipzen A."/>
            <person name="Chen C."/>
            <person name="Yan M."/>
            <person name="Daum C."/>
            <person name="Ng V."/>
            <person name="Clum A."/>
            <person name="Steindorff A."/>
            <person name="Ohm R.A."/>
            <person name="Martin F."/>
            <person name="Silar P."/>
            <person name="Natvig D.O."/>
            <person name="Lalanne C."/>
            <person name="Gautier V."/>
            <person name="Ament-Velasquez S.L."/>
            <person name="Kruys A."/>
            <person name="Hutchinson M.I."/>
            <person name="Powell A.J."/>
            <person name="Barry K."/>
            <person name="Miller A.N."/>
            <person name="Grigoriev I.V."/>
            <person name="Debuchy R."/>
            <person name="Gladieux P."/>
            <person name="Hiltunen Thoren M."/>
            <person name="Johannesson H."/>
        </authorList>
    </citation>
    <scope>NUCLEOTIDE SEQUENCE</scope>
    <source>
        <strain evidence="14">PSN309</strain>
    </source>
</reference>
<dbReference type="InterPro" id="IPR008427">
    <property type="entry name" value="Extracellular_membr_CFEM_dom"/>
</dbReference>
<feature type="region of interest" description="Disordered" evidence="10">
    <location>
        <begin position="97"/>
        <end position="127"/>
    </location>
</feature>
<evidence type="ECO:0000313" key="15">
    <source>
        <dbReference type="Proteomes" id="UP001302126"/>
    </source>
</evidence>
<evidence type="ECO:0000256" key="6">
    <source>
        <dbReference type="ARBA" id="ARBA00022729"/>
    </source>
</evidence>
<name>A0AAN7AKC3_9PEZI</name>
<dbReference type="GO" id="GO:0046872">
    <property type="term" value="F:metal ion binding"/>
    <property type="evidence" value="ECO:0007669"/>
    <property type="project" value="UniProtKB-UniRule"/>
</dbReference>
<feature type="disulfide bond" evidence="9">
    <location>
        <begin position="36"/>
        <end position="76"/>
    </location>
</feature>
<dbReference type="Proteomes" id="UP001302126">
    <property type="component" value="Unassembled WGS sequence"/>
</dbReference>
<comment type="subcellular location">
    <subcellularLocation>
        <location evidence="1">Membrane</location>
        <topology evidence="1">Lipid-anchor</topology>
        <topology evidence="1">GPI-anchor</topology>
    </subcellularLocation>
    <subcellularLocation>
        <location evidence="2">Secreted</location>
    </subcellularLocation>
</comment>
<feature type="domain" description="CFEM" evidence="13">
    <location>
        <begin position="8"/>
        <end position="119"/>
    </location>
</feature>
<evidence type="ECO:0000256" key="10">
    <source>
        <dbReference type="SAM" id="MobiDB-lite"/>
    </source>
</evidence>
<feature type="compositionally biased region" description="Polar residues" evidence="10">
    <location>
        <begin position="118"/>
        <end position="127"/>
    </location>
</feature>
<keyword evidence="9" id="KW-0479">Metal-binding</keyword>
<evidence type="ECO:0000256" key="4">
    <source>
        <dbReference type="ARBA" id="ARBA00022525"/>
    </source>
</evidence>
<keyword evidence="15" id="KW-1185">Reference proteome</keyword>
<proteinExistence type="inferred from homology"/>
<organism evidence="14 15">
    <name type="scientific">Podospora australis</name>
    <dbReference type="NCBI Taxonomy" id="1536484"/>
    <lineage>
        <taxon>Eukaryota</taxon>
        <taxon>Fungi</taxon>
        <taxon>Dikarya</taxon>
        <taxon>Ascomycota</taxon>
        <taxon>Pezizomycotina</taxon>
        <taxon>Sordariomycetes</taxon>
        <taxon>Sordariomycetidae</taxon>
        <taxon>Sordariales</taxon>
        <taxon>Podosporaceae</taxon>
        <taxon>Podospora</taxon>
    </lineage>
</organism>
<evidence type="ECO:0000256" key="5">
    <source>
        <dbReference type="ARBA" id="ARBA00022622"/>
    </source>
</evidence>
<evidence type="ECO:0000256" key="9">
    <source>
        <dbReference type="PROSITE-ProRule" id="PRU01356"/>
    </source>
</evidence>
<evidence type="ECO:0000256" key="11">
    <source>
        <dbReference type="SAM" id="Phobius"/>
    </source>
</evidence>
<dbReference type="GO" id="GO:0098552">
    <property type="term" value="C:side of membrane"/>
    <property type="evidence" value="ECO:0007669"/>
    <property type="project" value="UniProtKB-KW"/>
</dbReference>
<keyword evidence="6 12" id="KW-0732">Signal</keyword>
<evidence type="ECO:0000256" key="7">
    <source>
        <dbReference type="ARBA" id="ARBA00023157"/>
    </source>
</evidence>
<keyword evidence="11" id="KW-1133">Transmembrane helix</keyword>
<dbReference type="GO" id="GO:0005576">
    <property type="term" value="C:extracellular region"/>
    <property type="evidence" value="ECO:0007669"/>
    <property type="project" value="UniProtKB-SubCell"/>
</dbReference>